<sequence>MVELVLRHFIVPVALFIPAGSADPHPPNALSVFAKTSHHSPPLSRSPSLLPYPHVLVSLVALWGCPKIADVESESGVEVRGSPRISSGEDERDLIAGTGMNAKRYALSDLRVS</sequence>
<evidence type="ECO:0000256" key="2">
    <source>
        <dbReference type="SAM" id="SignalP"/>
    </source>
</evidence>
<reference evidence="4" key="1">
    <citation type="submission" date="2016-11" db="UniProtKB">
        <authorList>
            <consortium name="WormBaseParasite"/>
        </authorList>
    </citation>
    <scope>IDENTIFICATION</scope>
</reference>
<name>A0A1I8A0T5_9BILA</name>
<dbReference type="WBParaSite" id="L893_g3173.t1">
    <property type="protein sequence ID" value="L893_g3173.t1"/>
    <property type="gene ID" value="L893_g3173"/>
</dbReference>
<proteinExistence type="predicted"/>
<dbReference type="Proteomes" id="UP000095287">
    <property type="component" value="Unplaced"/>
</dbReference>
<evidence type="ECO:0000313" key="3">
    <source>
        <dbReference type="Proteomes" id="UP000095287"/>
    </source>
</evidence>
<evidence type="ECO:0000313" key="4">
    <source>
        <dbReference type="WBParaSite" id="L893_g3173.t1"/>
    </source>
</evidence>
<feature type="chain" id="PRO_5009314145" evidence="2">
    <location>
        <begin position="23"/>
        <end position="113"/>
    </location>
</feature>
<feature type="signal peptide" evidence="2">
    <location>
        <begin position="1"/>
        <end position="22"/>
    </location>
</feature>
<evidence type="ECO:0000256" key="1">
    <source>
        <dbReference type="SAM" id="MobiDB-lite"/>
    </source>
</evidence>
<accession>A0A1I8A0T5</accession>
<feature type="region of interest" description="Disordered" evidence="1">
    <location>
        <begin position="76"/>
        <end position="96"/>
    </location>
</feature>
<dbReference type="AlphaFoldDB" id="A0A1I8A0T5"/>
<protein>
    <submittedName>
        <fullName evidence="4">Secreted protein</fullName>
    </submittedName>
</protein>
<keyword evidence="3" id="KW-1185">Reference proteome</keyword>
<keyword evidence="2" id="KW-0732">Signal</keyword>
<organism evidence="3 4">
    <name type="scientific">Steinernema glaseri</name>
    <dbReference type="NCBI Taxonomy" id="37863"/>
    <lineage>
        <taxon>Eukaryota</taxon>
        <taxon>Metazoa</taxon>
        <taxon>Ecdysozoa</taxon>
        <taxon>Nematoda</taxon>
        <taxon>Chromadorea</taxon>
        <taxon>Rhabditida</taxon>
        <taxon>Tylenchina</taxon>
        <taxon>Panagrolaimomorpha</taxon>
        <taxon>Strongyloidoidea</taxon>
        <taxon>Steinernematidae</taxon>
        <taxon>Steinernema</taxon>
    </lineage>
</organism>